<protein>
    <submittedName>
        <fullName evidence="2">Uncharacterized protein</fullName>
    </submittedName>
</protein>
<feature type="region of interest" description="Disordered" evidence="1">
    <location>
        <begin position="40"/>
        <end position="64"/>
    </location>
</feature>
<organism evidence="2 3">
    <name type="scientific">Protopolystoma xenopodis</name>
    <dbReference type="NCBI Taxonomy" id="117903"/>
    <lineage>
        <taxon>Eukaryota</taxon>
        <taxon>Metazoa</taxon>
        <taxon>Spiralia</taxon>
        <taxon>Lophotrochozoa</taxon>
        <taxon>Platyhelminthes</taxon>
        <taxon>Monogenea</taxon>
        <taxon>Polyopisthocotylea</taxon>
        <taxon>Polystomatidea</taxon>
        <taxon>Polystomatidae</taxon>
        <taxon>Protopolystoma</taxon>
    </lineage>
</organism>
<sequence length="180" mass="19453">MLRKGIREALSKTAYDGLGWLGRRLPSPVSTCLPLDQLETSAPEGQAASDQPSGGQPCQQSVGQPKHRFSLYDSSFVAKSLAVGMLGFHDPRYTGELQLNVSDCLGMGLSDFLLPLNIIPHPFPLSRPLSLTGLMLPHNARLDDTFLLKATQDQPVSCQKSTLLLAPGTNILHEVIRPPG</sequence>
<proteinExistence type="predicted"/>
<evidence type="ECO:0000313" key="3">
    <source>
        <dbReference type="Proteomes" id="UP000784294"/>
    </source>
</evidence>
<gene>
    <name evidence="2" type="ORF">PXEA_LOCUS6582</name>
</gene>
<evidence type="ECO:0000313" key="2">
    <source>
        <dbReference type="EMBL" id="VEL13142.1"/>
    </source>
</evidence>
<dbReference type="Proteomes" id="UP000784294">
    <property type="component" value="Unassembled WGS sequence"/>
</dbReference>
<keyword evidence="3" id="KW-1185">Reference proteome</keyword>
<dbReference type="AlphaFoldDB" id="A0A3S4ZJI0"/>
<accession>A0A3S4ZJI0</accession>
<dbReference type="EMBL" id="CAAALY010016863">
    <property type="protein sequence ID" value="VEL13142.1"/>
    <property type="molecule type" value="Genomic_DNA"/>
</dbReference>
<reference evidence="2" key="1">
    <citation type="submission" date="2018-11" db="EMBL/GenBank/DDBJ databases">
        <authorList>
            <consortium name="Pathogen Informatics"/>
        </authorList>
    </citation>
    <scope>NUCLEOTIDE SEQUENCE</scope>
</reference>
<evidence type="ECO:0000256" key="1">
    <source>
        <dbReference type="SAM" id="MobiDB-lite"/>
    </source>
</evidence>
<feature type="compositionally biased region" description="Polar residues" evidence="1">
    <location>
        <begin position="48"/>
        <end position="63"/>
    </location>
</feature>
<name>A0A3S4ZJI0_9PLAT</name>
<comment type="caution">
    <text evidence="2">The sequence shown here is derived from an EMBL/GenBank/DDBJ whole genome shotgun (WGS) entry which is preliminary data.</text>
</comment>